<organism evidence="1 2">
    <name type="scientific">Eumeta variegata</name>
    <name type="common">Bagworm moth</name>
    <name type="synonym">Eumeta japonica</name>
    <dbReference type="NCBI Taxonomy" id="151549"/>
    <lineage>
        <taxon>Eukaryota</taxon>
        <taxon>Metazoa</taxon>
        <taxon>Ecdysozoa</taxon>
        <taxon>Arthropoda</taxon>
        <taxon>Hexapoda</taxon>
        <taxon>Insecta</taxon>
        <taxon>Pterygota</taxon>
        <taxon>Neoptera</taxon>
        <taxon>Endopterygota</taxon>
        <taxon>Lepidoptera</taxon>
        <taxon>Glossata</taxon>
        <taxon>Ditrysia</taxon>
        <taxon>Tineoidea</taxon>
        <taxon>Psychidae</taxon>
        <taxon>Oiketicinae</taxon>
        <taxon>Eumeta</taxon>
    </lineage>
</organism>
<dbReference type="EMBL" id="BGZK01001153">
    <property type="protein sequence ID" value="GBP72681.1"/>
    <property type="molecule type" value="Genomic_DNA"/>
</dbReference>
<comment type="caution">
    <text evidence="1">The sequence shown here is derived from an EMBL/GenBank/DDBJ whole genome shotgun (WGS) entry which is preliminary data.</text>
</comment>
<accession>A0A4C1Y8U2</accession>
<protein>
    <submittedName>
        <fullName evidence="1">Uncharacterized protein</fullName>
    </submittedName>
</protein>
<sequence>MNKRVLSAAGDADAARWRHLRPKAQRVGAYVPYQRVRPAAPAAAARGHVRNHRVRALDMSRSREMGADNDRMKLRFRSIGDGRPLSIYGQRQTKIIGSCTGGVGDVIQSSIRAVRSCLSPASLKLLRYVTACPRTGEER</sequence>
<proteinExistence type="predicted"/>
<reference evidence="1 2" key="1">
    <citation type="journal article" date="2019" name="Commun. Biol.">
        <title>The bagworm genome reveals a unique fibroin gene that provides high tensile strength.</title>
        <authorList>
            <person name="Kono N."/>
            <person name="Nakamura H."/>
            <person name="Ohtoshi R."/>
            <person name="Tomita M."/>
            <person name="Numata K."/>
            <person name="Arakawa K."/>
        </authorList>
    </citation>
    <scope>NUCLEOTIDE SEQUENCE [LARGE SCALE GENOMIC DNA]</scope>
</reference>
<gene>
    <name evidence="1" type="ORF">EVAR_52158_1</name>
</gene>
<evidence type="ECO:0000313" key="2">
    <source>
        <dbReference type="Proteomes" id="UP000299102"/>
    </source>
</evidence>
<name>A0A4C1Y8U2_EUMVA</name>
<evidence type="ECO:0000313" key="1">
    <source>
        <dbReference type="EMBL" id="GBP72681.1"/>
    </source>
</evidence>
<dbReference type="Proteomes" id="UP000299102">
    <property type="component" value="Unassembled WGS sequence"/>
</dbReference>
<keyword evidence="2" id="KW-1185">Reference proteome</keyword>
<dbReference type="AlphaFoldDB" id="A0A4C1Y8U2"/>